<evidence type="ECO:0000313" key="4">
    <source>
        <dbReference type="Proteomes" id="UP000316388"/>
    </source>
</evidence>
<keyword evidence="2" id="KW-0732">Signal</keyword>
<keyword evidence="3" id="KW-0378">Hydrolase</keyword>
<dbReference type="GO" id="GO:0008233">
    <property type="term" value="F:peptidase activity"/>
    <property type="evidence" value="ECO:0007669"/>
    <property type="project" value="UniProtKB-KW"/>
</dbReference>
<dbReference type="Pfam" id="PF13414">
    <property type="entry name" value="TPR_11"/>
    <property type="match status" value="1"/>
</dbReference>
<evidence type="ECO:0000256" key="2">
    <source>
        <dbReference type="SAM" id="SignalP"/>
    </source>
</evidence>
<keyword evidence="3" id="KW-0645">Protease</keyword>
<dbReference type="EMBL" id="VJOO01000007">
    <property type="protein sequence ID" value="TSE37352.1"/>
    <property type="molecule type" value="Genomic_DNA"/>
</dbReference>
<dbReference type="EC" id="3.4.-.-" evidence="3"/>
<evidence type="ECO:0000256" key="1">
    <source>
        <dbReference type="PROSITE-ProRule" id="PRU00339"/>
    </source>
</evidence>
<dbReference type="Pfam" id="PF14559">
    <property type="entry name" value="TPR_19"/>
    <property type="match status" value="1"/>
</dbReference>
<dbReference type="PANTHER" id="PTHR12558:SF13">
    <property type="entry name" value="CELL DIVISION CYCLE PROTEIN 27 HOMOLOG"/>
    <property type="match status" value="1"/>
</dbReference>
<dbReference type="GO" id="GO:0006508">
    <property type="term" value="P:proteolysis"/>
    <property type="evidence" value="ECO:0007669"/>
    <property type="project" value="UniProtKB-KW"/>
</dbReference>
<dbReference type="InterPro" id="IPR011990">
    <property type="entry name" value="TPR-like_helical_dom_sf"/>
</dbReference>
<organism evidence="3 4">
    <name type="scientific">Tepidimonas fonticaldi</name>
    <dbReference type="NCBI Taxonomy" id="1101373"/>
    <lineage>
        <taxon>Bacteria</taxon>
        <taxon>Pseudomonadati</taxon>
        <taxon>Pseudomonadota</taxon>
        <taxon>Betaproteobacteria</taxon>
        <taxon>Burkholderiales</taxon>
        <taxon>Tepidimonas</taxon>
    </lineage>
</organism>
<dbReference type="Gene3D" id="1.25.40.10">
    <property type="entry name" value="Tetratricopeptide repeat domain"/>
    <property type="match status" value="1"/>
</dbReference>
<name>A0A554XNE7_9BURK</name>
<feature type="signal peptide" evidence="2">
    <location>
        <begin position="1"/>
        <end position="40"/>
    </location>
</feature>
<dbReference type="AlphaFoldDB" id="A0A554XNE7"/>
<dbReference type="InterPro" id="IPR019734">
    <property type="entry name" value="TPR_rpt"/>
</dbReference>
<comment type="caution">
    <text evidence="3">The sequence shown here is derived from an EMBL/GenBank/DDBJ whole genome shotgun (WGS) entry which is preliminary data.</text>
</comment>
<keyword evidence="1" id="KW-0802">TPR repeat</keyword>
<feature type="chain" id="PRO_5022108639" evidence="2">
    <location>
        <begin position="41"/>
        <end position="195"/>
    </location>
</feature>
<protein>
    <submittedName>
        <fullName evidence="3">Beta-barrel assembly-enhancing protease</fullName>
        <ecNumber evidence="3">3.4.-.-</ecNumber>
    </submittedName>
</protein>
<dbReference type="SMART" id="SM00028">
    <property type="entry name" value="TPR"/>
    <property type="match status" value="3"/>
</dbReference>
<gene>
    <name evidence="3" type="primary">bepA_1</name>
    <name evidence="3" type="ORF">Tfont_01049</name>
</gene>
<evidence type="ECO:0000313" key="3">
    <source>
        <dbReference type="EMBL" id="TSE37352.1"/>
    </source>
</evidence>
<dbReference type="PROSITE" id="PS50005">
    <property type="entry name" value="TPR"/>
    <property type="match status" value="1"/>
</dbReference>
<dbReference type="SUPFAM" id="SSF48452">
    <property type="entry name" value="TPR-like"/>
    <property type="match status" value="1"/>
</dbReference>
<dbReference type="PANTHER" id="PTHR12558">
    <property type="entry name" value="CELL DIVISION CYCLE 16,23,27"/>
    <property type="match status" value="1"/>
</dbReference>
<sequence length="195" mass="21208">MPDLFHPLRPVMRRPRARRLGLALSLGAALLGGLPLAATAQSAPPTAPYAEAQRLIATGELALARQRLEQWLQERPTDPQARLLLGVVLANQGDADGARQVYESLTQTYPELPEPYNNLAVLHAAQGRLPEARAALESALRFNPDYATAHRNLGDVYARLALGHWQRALALQPDSPGLGERSRALRDLLGADAPR</sequence>
<dbReference type="Proteomes" id="UP000316388">
    <property type="component" value="Unassembled WGS sequence"/>
</dbReference>
<accession>A0A554XNE7</accession>
<feature type="repeat" description="TPR" evidence="1">
    <location>
        <begin position="113"/>
        <end position="146"/>
    </location>
</feature>
<proteinExistence type="predicted"/>
<reference evidence="3 4" key="1">
    <citation type="submission" date="2019-07" db="EMBL/GenBank/DDBJ databases">
        <title>Tepidimonas fonticaldi AT-A2 draft genome.</title>
        <authorList>
            <person name="Da Costa M.S."/>
            <person name="Froufe H.J.C."/>
            <person name="Egas C."/>
            <person name="Albuquerque L."/>
        </authorList>
    </citation>
    <scope>NUCLEOTIDE SEQUENCE [LARGE SCALE GENOMIC DNA]</scope>
    <source>
        <strain evidence="3 4">AT-A2</strain>
    </source>
</reference>